<dbReference type="GeneID" id="108853130"/>
<dbReference type="GO" id="GO:0005634">
    <property type="term" value="C:nucleus"/>
    <property type="evidence" value="ECO:0007669"/>
    <property type="project" value="UniProtKB-SubCell"/>
</dbReference>
<protein>
    <submittedName>
        <fullName evidence="10">Trihelix transcription factor GT-1</fullName>
    </submittedName>
</protein>
<dbReference type="RefSeq" id="XP_018482120.1">
    <property type="nucleotide sequence ID" value="XM_018626618.2"/>
</dbReference>
<dbReference type="CDD" id="cd12203">
    <property type="entry name" value="GT1"/>
    <property type="match status" value="1"/>
</dbReference>
<reference evidence="10" key="2">
    <citation type="submission" date="2025-08" db="UniProtKB">
        <authorList>
            <consortium name="RefSeq"/>
        </authorList>
    </citation>
    <scope>IDENTIFICATION</scope>
    <source>
        <tissue evidence="10">Leaf</tissue>
    </source>
</reference>
<dbReference type="PANTHER" id="PTHR21654">
    <property type="entry name" value="FI21293P1"/>
    <property type="match status" value="1"/>
</dbReference>
<gene>
    <name evidence="10" type="primary">LOC108853130</name>
</gene>
<dbReference type="GO" id="GO:0003677">
    <property type="term" value="F:DNA binding"/>
    <property type="evidence" value="ECO:0007669"/>
    <property type="project" value="UniProtKB-KW"/>
</dbReference>
<dbReference type="GO" id="GO:0006355">
    <property type="term" value="P:regulation of DNA-templated transcription"/>
    <property type="evidence" value="ECO:0007669"/>
    <property type="project" value="UniProtKB-ARBA"/>
</dbReference>
<feature type="compositionally biased region" description="Basic and acidic residues" evidence="7">
    <location>
        <begin position="1"/>
        <end position="17"/>
    </location>
</feature>
<proteinExistence type="predicted"/>
<keyword evidence="4" id="KW-0238">DNA-binding</keyword>
<evidence type="ECO:0000313" key="9">
    <source>
        <dbReference type="Proteomes" id="UP000504610"/>
    </source>
</evidence>
<keyword evidence="9" id="KW-1185">Reference proteome</keyword>
<dbReference type="Pfam" id="PF13837">
    <property type="entry name" value="Myb_DNA-bind_4"/>
    <property type="match status" value="1"/>
</dbReference>
<keyword evidence="5" id="KW-0804">Transcription</keyword>
<dbReference type="Pfam" id="PF26214">
    <property type="entry name" value="Ubiquitin_GT-1"/>
    <property type="match status" value="2"/>
</dbReference>
<evidence type="ECO:0000256" key="2">
    <source>
        <dbReference type="ARBA" id="ARBA00022553"/>
    </source>
</evidence>
<feature type="region of interest" description="Disordered" evidence="7">
    <location>
        <begin position="1"/>
        <end position="20"/>
    </location>
</feature>
<sequence length="395" mass="45380">MFVSDKPRPNEFYKDDTTNSSTTARNMIIDGDLQPHNHHHHNLHHLQPQQILLLGESSGGEDHEVKPPKKRAETWVQDETRSLIMFRRGMDGLFNTSKSNKHLWEQISAKMREKGFDRSPTMCTDKWRNLLKEYKKAKHQDRGNVSAKMSYYKEIEDILRERSKKVTQYSKSPTNTPIAKVDSFMQFTDKGFDDPSIPFGSVVEANGRPALNLERSLDHDGHPLAITAVDAVPANGVPPWNWRETPGNGGDAHGQQPFGGRVITVKLGDYTRRIGVDGTAEAIKETIRSAFRLRTRRAFWLEDEDQVVRCLDRDMPLGNYLLHVDDGLAIRVCHYDDSNQLPVHTEEKIFYTEEDYRDFLARRGWTCLQGDGFRNIDNMDDLQPGAVYRGVRERM</sequence>
<accession>A0A6J0NC62</accession>
<evidence type="ECO:0000313" key="10">
    <source>
        <dbReference type="RefSeq" id="XP_018482120.1"/>
    </source>
</evidence>
<evidence type="ECO:0000256" key="3">
    <source>
        <dbReference type="ARBA" id="ARBA00023015"/>
    </source>
</evidence>
<evidence type="ECO:0000259" key="8">
    <source>
        <dbReference type="PROSITE" id="PS50090"/>
    </source>
</evidence>
<dbReference type="InterPro" id="IPR001005">
    <property type="entry name" value="SANT/Myb"/>
</dbReference>
<dbReference type="OrthoDB" id="691673at2759"/>
<keyword evidence="3" id="KW-0805">Transcription regulation</keyword>
<evidence type="ECO:0000256" key="6">
    <source>
        <dbReference type="ARBA" id="ARBA00023242"/>
    </source>
</evidence>
<feature type="domain" description="Myb-like" evidence="8">
    <location>
        <begin position="67"/>
        <end position="131"/>
    </location>
</feature>
<reference evidence="9" key="1">
    <citation type="journal article" date="2019" name="Database">
        <title>The radish genome database (RadishGD): an integrated information resource for radish genomics.</title>
        <authorList>
            <person name="Yu H.J."/>
            <person name="Baek S."/>
            <person name="Lee Y.J."/>
            <person name="Cho A."/>
            <person name="Mun J.H."/>
        </authorList>
    </citation>
    <scope>NUCLEOTIDE SEQUENCE [LARGE SCALE GENOMIC DNA]</scope>
    <source>
        <strain evidence="9">cv. WK10039</strain>
    </source>
</reference>
<evidence type="ECO:0000256" key="1">
    <source>
        <dbReference type="ARBA" id="ARBA00004123"/>
    </source>
</evidence>
<dbReference type="AlphaFoldDB" id="A0A6J0NC62"/>
<dbReference type="InterPro" id="IPR058943">
    <property type="entry name" value="GT-1/4_C"/>
</dbReference>
<dbReference type="Gene3D" id="1.10.10.60">
    <property type="entry name" value="Homeodomain-like"/>
    <property type="match status" value="1"/>
</dbReference>
<evidence type="ECO:0000256" key="7">
    <source>
        <dbReference type="SAM" id="MobiDB-lite"/>
    </source>
</evidence>
<evidence type="ECO:0000256" key="4">
    <source>
        <dbReference type="ARBA" id="ARBA00023125"/>
    </source>
</evidence>
<dbReference type="KEGG" id="rsz:108853130"/>
<dbReference type="FunFam" id="1.10.10.60:FF:000162">
    <property type="entry name" value="trihelix transcription factor GT-1"/>
    <property type="match status" value="1"/>
</dbReference>
<dbReference type="InterPro" id="IPR044822">
    <property type="entry name" value="Myb_DNA-bind_4"/>
</dbReference>
<dbReference type="PANTHER" id="PTHR21654:SF76">
    <property type="entry name" value="MYB-LIKE DOMAIN-CONTAINING PROTEIN"/>
    <property type="match status" value="1"/>
</dbReference>
<dbReference type="SMART" id="SM00717">
    <property type="entry name" value="SANT"/>
    <property type="match status" value="1"/>
</dbReference>
<organism evidence="9 10">
    <name type="scientific">Raphanus sativus</name>
    <name type="common">Radish</name>
    <name type="synonym">Raphanus raphanistrum var. sativus</name>
    <dbReference type="NCBI Taxonomy" id="3726"/>
    <lineage>
        <taxon>Eukaryota</taxon>
        <taxon>Viridiplantae</taxon>
        <taxon>Streptophyta</taxon>
        <taxon>Embryophyta</taxon>
        <taxon>Tracheophyta</taxon>
        <taxon>Spermatophyta</taxon>
        <taxon>Magnoliopsida</taxon>
        <taxon>eudicotyledons</taxon>
        <taxon>Gunneridae</taxon>
        <taxon>Pentapetalae</taxon>
        <taxon>rosids</taxon>
        <taxon>malvids</taxon>
        <taxon>Brassicales</taxon>
        <taxon>Brassicaceae</taxon>
        <taxon>Brassiceae</taxon>
        <taxon>Raphanus</taxon>
    </lineage>
</organism>
<name>A0A6J0NC62_RAPSA</name>
<dbReference type="PROSITE" id="PS50090">
    <property type="entry name" value="MYB_LIKE"/>
    <property type="match status" value="1"/>
</dbReference>
<keyword evidence="2" id="KW-0597">Phosphoprotein</keyword>
<comment type="subcellular location">
    <subcellularLocation>
        <location evidence="1">Nucleus</location>
    </subcellularLocation>
</comment>
<evidence type="ECO:0000256" key="5">
    <source>
        <dbReference type="ARBA" id="ARBA00023163"/>
    </source>
</evidence>
<keyword evidence="6" id="KW-0539">Nucleus</keyword>
<dbReference type="Proteomes" id="UP000504610">
    <property type="component" value="Chromosome 1"/>
</dbReference>